<name>M2RP91_CERS8</name>
<dbReference type="OrthoDB" id="3041043at2759"/>
<evidence type="ECO:0000313" key="2">
    <source>
        <dbReference type="EMBL" id="EMD40267.1"/>
    </source>
</evidence>
<feature type="compositionally biased region" description="Polar residues" evidence="1">
    <location>
        <begin position="14"/>
        <end position="43"/>
    </location>
</feature>
<proteinExistence type="predicted"/>
<organism evidence="2 3">
    <name type="scientific">Ceriporiopsis subvermispora (strain B)</name>
    <name type="common">White-rot fungus</name>
    <name type="synonym">Gelatoporia subvermispora</name>
    <dbReference type="NCBI Taxonomy" id="914234"/>
    <lineage>
        <taxon>Eukaryota</taxon>
        <taxon>Fungi</taxon>
        <taxon>Dikarya</taxon>
        <taxon>Basidiomycota</taxon>
        <taxon>Agaricomycotina</taxon>
        <taxon>Agaricomycetes</taxon>
        <taxon>Polyporales</taxon>
        <taxon>Gelatoporiaceae</taxon>
        <taxon>Gelatoporia</taxon>
    </lineage>
</organism>
<dbReference type="AlphaFoldDB" id="M2RP91"/>
<accession>M2RP91</accession>
<reference evidence="2 3" key="1">
    <citation type="journal article" date="2012" name="Proc. Natl. Acad. Sci. U.S.A.">
        <title>Comparative genomics of Ceriporiopsis subvermispora and Phanerochaete chrysosporium provide insight into selective ligninolysis.</title>
        <authorList>
            <person name="Fernandez-Fueyo E."/>
            <person name="Ruiz-Duenas F.J."/>
            <person name="Ferreira P."/>
            <person name="Floudas D."/>
            <person name="Hibbett D.S."/>
            <person name="Canessa P."/>
            <person name="Larrondo L.F."/>
            <person name="James T.Y."/>
            <person name="Seelenfreund D."/>
            <person name="Lobos S."/>
            <person name="Polanco R."/>
            <person name="Tello M."/>
            <person name="Honda Y."/>
            <person name="Watanabe T."/>
            <person name="Watanabe T."/>
            <person name="Ryu J.S."/>
            <person name="Kubicek C.P."/>
            <person name="Schmoll M."/>
            <person name="Gaskell J."/>
            <person name="Hammel K.E."/>
            <person name="St John F.J."/>
            <person name="Vanden Wymelenberg A."/>
            <person name="Sabat G."/>
            <person name="Splinter BonDurant S."/>
            <person name="Syed K."/>
            <person name="Yadav J.S."/>
            <person name="Doddapaneni H."/>
            <person name="Subramanian V."/>
            <person name="Lavin J.L."/>
            <person name="Oguiza J.A."/>
            <person name="Perez G."/>
            <person name="Pisabarro A.G."/>
            <person name="Ramirez L."/>
            <person name="Santoyo F."/>
            <person name="Master E."/>
            <person name="Coutinho P.M."/>
            <person name="Henrissat B."/>
            <person name="Lombard V."/>
            <person name="Magnuson J.K."/>
            <person name="Kuees U."/>
            <person name="Hori C."/>
            <person name="Igarashi K."/>
            <person name="Samejima M."/>
            <person name="Held B.W."/>
            <person name="Barry K.W."/>
            <person name="LaButti K.M."/>
            <person name="Lapidus A."/>
            <person name="Lindquist E.A."/>
            <person name="Lucas S.M."/>
            <person name="Riley R."/>
            <person name="Salamov A.A."/>
            <person name="Hoffmeister D."/>
            <person name="Schwenk D."/>
            <person name="Hadar Y."/>
            <person name="Yarden O."/>
            <person name="de Vries R.P."/>
            <person name="Wiebenga A."/>
            <person name="Stenlid J."/>
            <person name="Eastwood D."/>
            <person name="Grigoriev I.V."/>
            <person name="Berka R.M."/>
            <person name="Blanchette R.A."/>
            <person name="Kersten P."/>
            <person name="Martinez A.T."/>
            <person name="Vicuna R."/>
            <person name="Cullen D."/>
        </authorList>
    </citation>
    <scope>NUCLEOTIDE SEQUENCE [LARGE SCALE GENOMIC DNA]</scope>
    <source>
        <strain evidence="2 3">B</strain>
    </source>
</reference>
<evidence type="ECO:0000256" key="1">
    <source>
        <dbReference type="SAM" id="MobiDB-lite"/>
    </source>
</evidence>
<keyword evidence="3" id="KW-1185">Reference proteome</keyword>
<sequence>MPWYFSPFPAEPQSLESESDTLVTTPDTTQSGQEEVDASSSPDESPGNANGFVEKLVNVNDVFFSILSLCGAATLHRLSRTCSSAHSGVQSYMSHAFNVNPLLLRFFPDALAFRSLQARTGTLISGSAALQFFDRAHYPEADLDLYVYMHARLEVGTFLLEAGYRFVPNSKQHPDFHTAILDPRVLMRSGGYSMPGVAGVFTFMKPSPVPGQDDVKVQIILASNAPMQVVFGFHSTCVMNVVAYDKAYALYPQATFEERISLVCKREAERQDDALTKYEERGWSMLRVLPNSADDCDDSGFQLGPRFLGDGHSWVIPLDLAGVDRPPRASPLSAPLSQDPVAATSWRVGRHLATGMAVIEFDTIQSEVLRYSYVIRDDEIERIVMDMLLARCAMDEDDEDDEVLKRL</sequence>
<feature type="region of interest" description="Disordered" evidence="1">
    <location>
        <begin position="1"/>
        <end position="49"/>
    </location>
</feature>
<dbReference type="HOGENOM" id="CLU_036419_2_0_1"/>
<dbReference type="EMBL" id="KB445792">
    <property type="protein sequence ID" value="EMD40267.1"/>
    <property type="molecule type" value="Genomic_DNA"/>
</dbReference>
<evidence type="ECO:0000313" key="3">
    <source>
        <dbReference type="Proteomes" id="UP000016930"/>
    </source>
</evidence>
<gene>
    <name evidence="2" type="ORF">CERSUDRAFT_44125</name>
</gene>
<protein>
    <submittedName>
        <fullName evidence="2">Uncharacterized protein</fullName>
    </submittedName>
</protein>
<dbReference type="Proteomes" id="UP000016930">
    <property type="component" value="Unassembled WGS sequence"/>
</dbReference>
<dbReference type="STRING" id="914234.M2RP91"/>